<dbReference type="Proteomes" id="UP001500967">
    <property type="component" value="Unassembled WGS sequence"/>
</dbReference>
<comment type="caution">
    <text evidence="2">The sequence shown here is derived from an EMBL/GenBank/DDBJ whole genome shotgun (WGS) entry which is preliminary data.</text>
</comment>
<evidence type="ECO:0000259" key="1">
    <source>
        <dbReference type="Pfam" id="PF01872"/>
    </source>
</evidence>
<feature type="domain" description="Bacterial bifunctional deaminase-reductase C-terminal" evidence="1">
    <location>
        <begin position="8"/>
        <end position="188"/>
    </location>
</feature>
<evidence type="ECO:0000313" key="2">
    <source>
        <dbReference type="EMBL" id="GAA0247403.1"/>
    </source>
</evidence>
<proteinExistence type="predicted"/>
<accession>A0ABN0UDY4</accession>
<dbReference type="Pfam" id="PF01872">
    <property type="entry name" value="RibD_C"/>
    <property type="match status" value="1"/>
</dbReference>
<dbReference type="EMBL" id="BAAAGX010000014">
    <property type="protein sequence ID" value="GAA0247403.1"/>
    <property type="molecule type" value="Genomic_DNA"/>
</dbReference>
<gene>
    <name evidence="2" type="ORF">GCM10009539_35860</name>
</gene>
<dbReference type="SUPFAM" id="SSF53597">
    <property type="entry name" value="Dihydrofolate reductase-like"/>
    <property type="match status" value="1"/>
</dbReference>
<dbReference type="InterPro" id="IPR024072">
    <property type="entry name" value="DHFR-like_dom_sf"/>
</dbReference>
<name>A0ABN0UDY4_9ACTN</name>
<sequence length="201" mass="20918">MTLVSIGLSVSLDGYVAGPHDGPDNPLGDGGSRLFTWWTAGGEPLGDDPRFAPPARSRPVVAELFDCGAVLTGRRTFDIARGWGGQHPTGAPFFVLTHEPPPRWVGPGTGGTAVTGGIHRALEAARRVAGDRPISITSASVAQQCLAAGLVDELNLNLVPVLLGGGVALFGERPGPTALECTRVVESDGVTHLRYRVDRPG</sequence>
<reference evidence="2 3" key="1">
    <citation type="journal article" date="2019" name="Int. J. Syst. Evol. Microbiol.">
        <title>The Global Catalogue of Microorganisms (GCM) 10K type strain sequencing project: providing services to taxonomists for standard genome sequencing and annotation.</title>
        <authorList>
            <consortium name="The Broad Institute Genomics Platform"/>
            <consortium name="The Broad Institute Genome Sequencing Center for Infectious Disease"/>
            <person name="Wu L."/>
            <person name="Ma J."/>
        </authorList>
    </citation>
    <scope>NUCLEOTIDE SEQUENCE [LARGE SCALE GENOMIC DNA]</scope>
    <source>
        <strain evidence="2 3">JCM 10425</strain>
    </source>
</reference>
<keyword evidence="3" id="KW-1185">Reference proteome</keyword>
<dbReference type="Gene3D" id="3.40.430.10">
    <property type="entry name" value="Dihydrofolate Reductase, subunit A"/>
    <property type="match status" value="1"/>
</dbReference>
<organism evidence="2 3">
    <name type="scientific">Cryptosporangium japonicum</name>
    <dbReference type="NCBI Taxonomy" id="80872"/>
    <lineage>
        <taxon>Bacteria</taxon>
        <taxon>Bacillati</taxon>
        <taxon>Actinomycetota</taxon>
        <taxon>Actinomycetes</taxon>
        <taxon>Cryptosporangiales</taxon>
        <taxon>Cryptosporangiaceae</taxon>
        <taxon>Cryptosporangium</taxon>
    </lineage>
</organism>
<dbReference type="InterPro" id="IPR002734">
    <property type="entry name" value="RibDG_C"/>
</dbReference>
<dbReference type="RefSeq" id="WP_344649966.1">
    <property type="nucleotide sequence ID" value="NZ_BAAAGX010000014.1"/>
</dbReference>
<evidence type="ECO:0000313" key="3">
    <source>
        <dbReference type="Proteomes" id="UP001500967"/>
    </source>
</evidence>
<protein>
    <submittedName>
        <fullName evidence="2">Dihydrofolate reductase family protein</fullName>
    </submittedName>
</protein>